<evidence type="ECO:0000313" key="2">
    <source>
        <dbReference type="Proteomes" id="UP000284908"/>
    </source>
</evidence>
<dbReference type="EMBL" id="RAHH01000002">
    <property type="protein sequence ID" value="RJT47158.1"/>
    <property type="molecule type" value="Genomic_DNA"/>
</dbReference>
<sequence>MKKRHTDQFKHLPPEQQFTCLKMLQRVEETPLDHGITGVAVSVMMKDGHTATLSKFIGQPDEVSVLVSWERDGSKAADTN</sequence>
<keyword evidence="2" id="KW-1185">Reference proteome</keyword>
<reference evidence="1 2" key="1">
    <citation type="submission" date="2018-09" db="EMBL/GenBank/DDBJ databases">
        <authorList>
            <person name="Le Fleche-Mateos A."/>
        </authorList>
    </citation>
    <scope>NUCLEOTIDE SEQUENCE [LARGE SCALE GENOMIC DNA]</scope>
    <source>
        <strain evidence="1 2">DSM 27399</strain>
    </source>
</reference>
<protein>
    <submittedName>
        <fullName evidence="1">Uncharacterized protein</fullName>
    </submittedName>
</protein>
<organism evidence="1 2">
    <name type="scientific">Rahnella woolbedingensis</name>
    <dbReference type="NCBI Taxonomy" id="1510574"/>
    <lineage>
        <taxon>Bacteria</taxon>
        <taxon>Pseudomonadati</taxon>
        <taxon>Pseudomonadota</taxon>
        <taxon>Gammaproteobacteria</taxon>
        <taxon>Enterobacterales</taxon>
        <taxon>Yersiniaceae</taxon>
        <taxon>Rahnella</taxon>
    </lineage>
</organism>
<proteinExistence type="predicted"/>
<name>A0A419NEQ4_9GAMM</name>
<accession>A0A419NEQ4</accession>
<evidence type="ECO:0000313" key="1">
    <source>
        <dbReference type="EMBL" id="RJT47158.1"/>
    </source>
</evidence>
<gene>
    <name evidence="1" type="ORF">D6C13_01995</name>
</gene>
<dbReference type="RefSeq" id="WP_120131173.1">
    <property type="nucleotide sequence ID" value="NZ_RAHH01000002.1"/>
</dbReference>
<comment type="caution">
    <text evidence="1">The sequence shown here is derived from an EMBL/GenBank/DDBJ whole genome shotgun (WGS) entry which is preliminary data.</text>
</comment>
<dbReference type="Proteomes" id="UP000284908">
    <property type="component" value="Unassembled WGS sequence"/>
</dbReference>
<dbReference type="OrthoDB" id="6505316at2"/>
<dbReference type="AlphaFoldDB" id="A0A419NEQ4"/>